<dbReference type="GO" id="GO:0004521">
    <property type="term" value="F:RNA endonuclease activity"/>
    <property type="evidence" value="ECO:0007669"/>
    <property type="project" value="TreeGrafter"/>
</dbReference>
<dbReference type="SUPFAM" id="SSF144206">
    <property type="entry name" value="NOB1 zinc finger-like"/>
    <property type="match status" value="1"/>
</dbReference>
<feature type="region of interest" description="Disordered" evidence="1">
    <location>
        <begin position="17"/>
        <end position="84"/>
    </location>
</feature>
<feature type="compositionally biased region" description="Acidic residues" evidence="1">
    <location>
        <begin position="61"/>
        <end position="82"/>
    </location>
</feature>
<dbReference type="Pfam" id="PF08772">
    <property type="entry name" value="Zn_ribbon_NOB1"/>
    <property type="match status" value="1"/>
</dbReference>
<keyword evidence="3" id="KW-1185">Reference proteome</keyword>
<dbReference type="PANTHER" id="PTHR12814">
    <property type="entry name" value="RNA-BINDING PROTEIN NOB1"/>
    <property type="match status" value="1"/>
</dbReference>
<feature type="compositionally biased region" description="Basic and acidic residues" evidence="1">
    <location>
        <begin position="264"/>
        <end position="275"/>
    </location>
</feature>
<name>A0A1I7TKU9_9PELO</name>
<evidence type="ECO:0000313" key="4">
    <source>
        <dbReference type="WBParaSite" id="Csp11.Scaffold627.g6911.t1"/>
    </source>
</evidence>
<dbReference type="InterPro" id="IPR014881">
    <property type="entry name" value="NOB1_Zn-bd"/>
</dbReference>
<feature type="compositionally biased region" description="Basic and acidic residues" evidence="1">
    <location>
        <begin position="27"/>
        <end position="54"/>
    </location>
</feature>
<dbReference type="Gene3D" id="6.20.210.10">
    <property type="entry name" value="Nin one binding (NOB1), Zn-ribbon-like"/>
    <property type="match status" value="1"/>
</dbReference>
<dbReference type="WBParaSite" id="Csp11.Scaffold627.g6911.t1">
    <property type="protein sequence ID" value="Csp11.Scaffold627.g6911.t1"/>
    <property type="gene ID" value="Csp11.Scaffold627.g6911"/>
</dbReference>
<dbReference type="AlphaFoldDB" id="A0A1I7TKU9"/>
<organism evidence="3 4">
    <name type="scientific">Caenorhabditis tropicalis</name>
    <dbReference type="NCBI Taxonomy" id="1561998"/>
    <lineage>
        <taxon>Eukaryota</taxon>
        <taxon>Metazoa</taxon>
        <taxon>Ecdysozoa</taxon>
        <taxon>Nematoda</taxon>
        <taxon>Chromadorea</taxon>
        <taxon>Rhabditida</taxon>
        <taxon>Rhabditina</taxon>
        <taxon>Rhabditomorpha</taxon>
        <taxon>Rhabditoidea</taxon>
        <taxon>Rhabditidae</taxon>
        <taxon>Peloderinae</taxon>
        <taxon>Caenorhabditis</taxon>
    </lineage>
</organism>
<dbReference type="STRING" id="1561998.A0A1I7TKU9"/>
<evidence type="ECO:0000259" key="2">
    <source>
        <dbReference type="Pfam" id="PF08772"/>
    </source>
</evidence>
<dbReference type="InterPro" id="IPR039907">
    <property type="entry name" value="NOB1"/>
</dbReference>
<evidence type="ECO:0000256" key="1">
    <source>
        <dbReference type="SAM" id="MobiDB-lite"/>
    </source>
</evidence>
<dbReference type="PANTHER" id="PTHR12814:SF2">
    <property type="entry name" value="RNA-BINDING PROTEIN NOB1"/>
    <property type="match status" value="1"/>
</dbReference>
<dbReference type="Proteomes" id="UP000095282">
    <property type="component" value="Unplaced"/>
</dbReference>
<feature type="domain" description="Nin one binding (NOB1) Zn-ribbon-like" evidence="2">
    <location>
        <begin position="135"/>
        <end position="206"/>
    </location>
</feature>
<proteinExistence type="predicted"/>
<dbReference type="GO" id="GO:0030688">
    <property type="term" value="C:preribosome, small subunit precursor"/>
    <property type="evidence" value="ECO:0007669"/>
    <property type="project" value="TreeGrafter"/>
</dbReference>
<dbReference type="GO" id="GO:0030490">
    <property type="term" value="P:maturation of SSU-rRNA"/>
    <property type="evidence" value="ECO:0007669"/>
    <property type="project" value="TreeGrafter"/>
</dbReference>
<evidence type="ECO:0000313" key="3">
    <source>
        <dbReference type="Proteomes" id="UP000095282"/>
    </source>
</evidence>
<accession>A0A1I7TKU9</accession>
<reference evidence="4" key="1">
    <citation type="submission" date="2016-11" db="UniProtKB">
        <authorList>
            <consortium name="WormBaseParasite"/>
        </authorList>
    </citation>
    <scope>IDENTIFICATION</scope>
</reference>
<feature type="region of interest" description="Disordered" evidence="1">
    <location>
        <begin position="253"/>
        <end position="275"/>
    </location>
</feature>
<dbReference type="eggNOG" id="KOG2463">
    <property type="taxonomic scope" value="Eukaryota"/>
</dbReference>
<protein>
    <submittedName>
        <fullName evidence="4">NOB1_Zn_bind domain-containing protein</fullName>
    </submittedName>
</protein>
<dbReference type="InterPro" id="IPR036283">
    <property type="entry name" value="NOB1_Zf-like_sf"/>
</dbReference>
<sequence>MIALTYDLHNQYVTENEVTGSTEEEENRIIEDLSEKIERVDVDAEKQREERKNEGQNSSLNEEENDASEDSTESDNTDDEDGWITQENIDDTLKKLGAFEIEENMIVGCITRDFALQNVLLAMNLSLVSLSGYRIRKLKTFVLRCRTCFTTTSVMTKEFCPSCGHKTLHKCAVSVDEDGKQQLHINWDRMANRRGLVYTLANPKGGKHATNERLFEDQPMPHMRMAKVHMDPLADGPFSVHDVTSRSAMLGVRTINNRSKQSRNRNEAKRGGRRK</sequence>